<dbReference type="InterPro" id="IPR003615">
    <property type="entry name" value="HNH_nuc"/>
</dbReference>
<reference evidence="3" key="1">
    <citation type="submission" date="2020-11" db="EMBL/GenBank/DDBJ databases">
        <title>Nocardioides sp. nov., isolated from Soil of Cynanchum wilfordii Hemsley rhizosphere.</title>
        <authorList>
            <person name="Lee J.-S."/>
            <person name="Suh M.K."/>
            <person name="Kim J.-S."/>
        </authorList>
    </citation>
    <scope>NUCLEOTIDE SEQUENCE</scope>
    <source>
        <strain evidence="3">KCTC 19275</strain>
    </source>
</reference>
<dbReference type="EMBL" id="JADKPN010000020">
    <property type="protein sequence ID" value="MBF4765900.1"/>
    <property type="molecule type" value="Genomic_DNA"/>
</dbReference>
<dbReference type="Proteomes" id="UP000640489">
    <property type="component" value="Unassembled WGS sequence"/>
</dbReference>
<accession>A0A930YMR3</accession>
<evidence type="ECO:0000259" key="2">
    <source>
        <dbReference type="Pfam" id="PF02720"/>
    </source>
</evidence>
<dbReference type="InterPro" id="IPR003870">
    <property type="entry name" value="DUF222"/>
</dbReference>
<feature type="region of interest" description="Disordered" evidence="1">
    <location>
        <begin position="391"/>
        <end position="418"/>
    </location>
</feature>
<name>A0A930YMR3_9ACTN</name>
<gene>
    <name evidence="3" type="ORF">ISU07_22425</name>
</gene>
<feature type="domain" description="DUF222" evidence="2">
    <location>
        <begin position="58"/>
        <end position="344"/>
    </location>
</feature>
<organism evidence="3 4">
    <name type="scientific">Nocardioides islandensis</name>
    <dbReference type="NCBI Taxonomy" id="433663"/>
    <lineage>
        <taxon>Bacteria</taxon>
        <taxon>Bacillati</taxon>
        <taxon>Actinomycetota</taxon>
        <taxon>Actinomycetes</taxon>
        <taxon>Propionibacteriales</taxon>
        <taxon>Nocardioidaceae</taxon>
        <taxon>Nocardioides</taxon>
    </lineage>
</organism>
<evidence type="ECO:0000256" key="1">
    <source>
        <dbReference type="SAM" id="MobiDB-lite"/>
    </source>
</evidence>
<sequence>MFDIAAVSRATAGLAAVLQSPSGLDDAGRVDAIRALEELGCVVSAAQAALSAELDESQRAEQQAAGVPVTQQGRGVAAQVALARRESHHRGQRHLGLAKVVAAELPHTWAAWRAGRITEWKATLVARETVFLSQEDRLQVDEVVASDQDRLEEMGDRQLAAACQKAAYLLDPESYVARRRHAEADRRVTIRPAPDAMVWLTALLPVKVGVGAYAALTGSAASARAAGDRRTKGQVMADTLVRSVLAGAADPEADETHDVPVPVSLGLVMTDQALFGTSDEPAYVESYGPIPAELAREIIAGACTREERLAVRRLYTSPATGELVSMDSRSRSFAGALGRFIRLRDRTCRTPWCDAPVRHADHAEEHAHGGPTSAVNGQGLCEACNHAKQAPGWRAGPSPGPGPHEIGTTTPTGHTHQSRAPAIVAMIRETPIRLDLILAS</sequence>
<dbReference type="RefSeq" id="WP_194709084.1">
    <property type="nucleotide sequence ID" value="NZ_JADKPN010000020.1"/>
</dbReference>
<protein>
    <submittedName>
        <fullName evidence="3">DUF222 domain-containing protein</fullName>
    </submittedName>
</protein>
<evidence type="ECO:0000313" key="4">
    <source>
        <dbReference type="Proteomes" id="UP000640489"/>
    </source>
</evidence>
<dbReference type="Pfam" id="PF02720">
    <property type="entry name" value="DUF222"/>
    <property type="match status" value="1"/>
</dbReference>
<dbReference type="CDD" id="cd00085">
    <property type="entry name" value="HNHc"/>
    <property type="match status" value="1"/>
</dbReference>
<dbReference type="AlphaFoldDB" id="A0A930YMR3"/>
<evidence type="ECO:0000313" key="3">
    <source>
        <dbReference type="EMBL" id="MBF4765900.1"/>
    </source>
</evidence>
<comment type="caution">
    <text evidence="3">The sequence shown here is derived from an EMBL/GenBank/DDBJ whole genome shotgun (WGS) entry which is preliminary data.</text>
</comment>
<keyword evidence="4" id="KW-1185">Reference proteome</keyword>
<proteinExistence type="predicted"/>